<keyword evidence="1" id="KW-1133">Transmembrane helix</keyword>
<dbReference type="GO" id="GO:0140326">
    <property type="term" value="F:ATPase-coupled intramembrane lipid transporter activity"/>
    <property type="evidence" value="ECO:0007669"/>
    <property type="project" value="TreeGrafter"/>
</dbReference>
<dbReference type="EMBL" id="ASPP01000006">
    <property type="protein sequence ID" value="ETO37055.1"/>
    <property type="molecule type" value="Genomic_DNA"/>
</dbReference>
<feature type="transmembrane region" description="Helical" evidence="1">
    <location>
        <begin position="153"/>
        <end position="169"/>
    </location>
</feature>
<dbReference type="AlphaFoldDB" id="X6PEY3"/>
<proteinExistence type="predicted"/>
<evidence type="ECO:0000256" key="1">
    <source>
        <dbReference type="SAM" id="Phobius"/>
    </source>
</evidence>
<dbReference type="InterPro" id="IPR008250">
    <property type="entry name" value="ATPase_P-typ_transduc_dom_A_sf"/>
</dbReference>
<protein>
    <submittedName>
        <fullName evidence="3">Phospholipid-transporting ATPase</fullName>
    </submittedName>
</protein>
<dbReference type="OrthoDB" id="377733at2759"/>
<keyword evidence="1" id="KW-0812">Transmembrane</keyword>
<evidence type="ECO:0000313" key="4">
    <source>
        <dbReference type="Proteomes" id="UP000023152"/>
    </source>
</evidence>
<feature type="transmembrane region" description="Helical" evidence="1">
    <location>
        <begin position="126"/>
        <end position="147"/>
    </location>
</feature>
<dbReference type="InterPro" id="IPR032631">
    <property type="entry name" value="P-type_ATPase_N"/>
</dbReference>
<reference evidence="3 4" key="1">
    <citation type="journal article" date="2013" name="Curr. Biol.">
        <title>The Genome of the Foraminiferan Reticulomyxa filosa.</title>
        <authorList>
            <person name="Glockner G."/>
            <person name="Hulsmann N."/>
            <person name="Schleicher M."/>
            <person name="Noegel A.A."/>
            <person name="Eichinger L."/>
            <person name="Gallinger C."/>
            <person name="Pawlowski J."/>
            <person name="Sierra R."/>
            <person name="Euteneuer U."/>
            <person name="Pillet L."/>
            <person name="Moustafa A."/>
            <person name="Platzer M."/>
            <person name="Groth M."/>
            <person name="Szafranski K."/>
            <person name="Schliwa M."/>
        </authorList>
    </citation>
    <scope>NUCLEOTIDE SEQUENCE [LARGE SCALE GENOMIC DNA]</scope>
</reference>
<sequence>MCNNDSQEDFFIVCVVDEKEIITTITNEKQTEEAPRKRLLYVGQSHVEDGHLKQPHLENEDGTIFCSNYISTTKYTVITFLPLNLFEQFQKKEGKGGEKKNITIFCLFAIQKNKIKYKEGGGGGNAYVGVYANLYFLIIACLSFSSLSPKNPVFSVAPLTFVLAVSAIKEAFEDYVRTKEIAFFLLLFICFALVCFTLHQSTMKNKYKYKIQMPDDKDNKKWVFKPIAWEVQVFESFALCVWVADKKKKKKKQPERMTPKSNKDIEVGDIVKVTKKERAFPADLLLLQSSTNQGLCNIETANLDGETNLKIKQAIGATYLIGYNNEHGEDYPSNPKLDFKLVSEVNIRWITLQNETYIKKIIIYIYV</sequence>
<dbReference type="Gene3D" id="2.70.150.10">
    <property type="entry name" value="Calcium-transporting ATPase, cytoplasmic transduction domain A"/>
    <property type="match status" value="1"/>
</dbReference>
<organism evidence="3 4">
    <name type="scientific">Reticulomyxa filosa</name>
    <dbReference type="NCBI Taxonomy" id="46433"/>
    <lineage>
        <taxon>Eukaryota</taxon>
        <taxon>Sar</taxon>
        <taxon>Rhizaria</taxon>
        <taxon>Retaria</taxon>
        <taxon>Foraminifera</taxon>
        <taxon>Monothalamids</taxon>
        <taxon>Reticulomyxidae</taxon>
        <taxon>Reticulomyxa</taxon>
    </lineage>
</organism>
<evidence type="ECO:0000259" key="2">
    <source>
        <dbReference type="Pfam" id="PF16209"/>
    </source>
</evidence>
<feature type="domain" description="P-type ATPase N-terminal" evidence="2">
    <location>
        <begin position="58"/>
        <end position="91"/>
    </location>
</feature>
<dbReference type="PANTHER" id="PTHR24092">
    <property type="entry name" value="PROBABLE PHOSPHOLIPID-TRANSPORTING ATPASE"/>
    <property type="match status" value="1"/>
</dbReference>
<keyword evidence="4" id="KW-1185">Reference proteome</keyword>
<dbReference type="SUPFAM" id="SSF81653">
    <property type="entry name" value="Calcium ATPase, transduction domain A"/>
    <property type="match status" value="1"/>
</dbReference>
<dbReference type="Proteomes" id="UP000023152">
    <property type="component" value="Unassembled WGS sequence"/>
</dbReference>
<dbReference type="Pfam" id="PF16209">
    <property type="entry name" value="PhoLip_ATPase_N"/>
    <property type="match status" value="1"/>
</dbReference>
<feature type="transmembrane region" description="Helical" evidence="1">
    <location>
        <begin position="181"/>
        <end position="202"/>
    </location>
</feature>
<comment type="caution">
    <text evidence="3">The sequence shown here is derived from an EMBL/GenBank/DDBJ whole genome shotgun (WGS) entry which is preliminary data.</text>
</comment>
<dbReference type="GO" id="GO:0045332">
    <property type="term" value="P:phospholipid translocation"/>
    <property type="evidence" value="ECO:0007669"/>
    <property type="project" value="TreeGrafter"/>
</dbReference>
<dbReference type="GO" id="GO:0005886">
    <property type="term" value="C:plasma membrane"/>
    <property type="evidence" value="ECO:0007669"/>
    <property type="project" value="TreeGrafter"/>
</dbReference>
<gene>
    <name evidence="3" type="ORF">RFI_00008</name>
</gene>
<accession>X6PEY3</accession>
<name>X6PEY3_RETFI</name>
<keyword evidence="1" id="KW-0472">Membrane</keyword>
<evidence type="ECO:0000313" key="3">
    <source>
        <dbReference type="EMBL" id="ETO37055.1"/>
    </source>
</evidence>